<dbReference type="AlphaFoldDB" id="A0A212JE95"/>
<sequence>MRQLCGVSDDPSTFITIHVSPGEGNG</sequence>
<organism evidence="1">
    <name type="scientific">uncultured delta proteobacterium</name>
    <dbReference type="NCBI Taxonomy" id="34034"/>
    <lineage>
        <taxon>Bacteria</taxon>
        <taxon>Deltaproteobacteria</taxon>
        <taxon>environmental samples</taxon>
    </lineage>
</organism>
<gene>
    <name evidence="1" type="ORF">KL86DPRO_11269</name>
</gene>
<proteinExistence type="predicted"/>
<name>A0A212JE95_9DELT</name>
<accession>A0A212JE95</accession>
<reference evidence="1" key="1">
    <citation type="submission" date="2016-04" db="EMBL/GenBank/DDBJ databases">
        <authorList>
            <person name="Evans L.H."/>
            <person name="Alamgir A."/>
            <person name="Owens N."/>
            <person name="Weber N.D."/>
            <person name="Virtaneva K."/>
            <person name="Barbian K."/>
            <person name="Babar A."/>
            <person name="Rosenke K."/>
        </authorList>
    </citation>
    <scope>NUCLEOTIDE SEQUENCE</scope>
    <source>
        <strain evidence="1">86</strain>
    </source>
</reference>
<evidence type="ECO:0000313" key="1">
    <source>
        <dbReference type="EMBL" id="SBV97746.1"/>
    </source>
</evidence>
<dbReference type="EMBL" id="FLUQ01000001">
    <property type="protein sequence ID" value="SBV97746.1"/>
    <property type="molecule type" value="Genomic_DNA"/>
</dbReference>
<protein>
    <submittedName>
        <fullName evidence="1">Uncharacterized protein</fullName>
    </submittedName>
</protein>